<dbReference type="AlphaFoldDB" id="A0AAX4JTH2"/>
<evidence type="ECO:0000313" key="3">
    <source>
        <dbReference type="Proteomes" id="UP001355207"/>
    </source>
</evidence>
<proteinExistence type="predicted"/>
<evidence type="ECO:0000256" key="1">
    <source>
        <dbReference type="SAM" id="SignalP"/>
    </source>
</evidence>
<feature type="chain" id="PRO_5043825322" evidence="1">
    <location>
        <begin position="23"/>
        <end position="130"/>
    </location>
</feature>
<reference evidence="2 3" key="1">
    <citation type="submission" date="2024-01" db="EMBL/GenBank/DDBJ databases">
        <title>Comparative genomics of Cryptococcus and Kwoniella reveals pathogenesis evolution and contrasting modes of karyotype evolution via chromosome fusion or intercentromeric recombination.</title>
        <authorList>
            <person name="Coelho M.A."/>
            <person name="David-Palma M."/>
            <person name="Shea T."/>
            <person name="Bowers K."/>
            <person name="McGinley-Smith S."/>
            <person name="Mohammad A.W."/>
            <person name="Gnirke A."/>
            <person name="Yurkov A.M."/>
            <person name="Nowrousian M."/>
            <person name="Sun S."/>
            <person name="Cuomo C.A."/>
            <person name="Heitman J."/>
        </authorList>
    </citation>
    <scope>NUCLEOTIDE SEQUENCE [LARGE SCALE GENOMIC DNA]</scope>
    <source>
        <strain evidence="2 3">CBS 6074</strain>
    </source>
</reference>
<keyword evidence="1" id="KW-0732">Signal</keyword>
<gene>
    <name evidence="2" type="ORF">L201_002752</name>
</gene>
<evidence type="ECO:0000313" key="2">
    <source>
        <dbReference type="EMBL" id="WWC87855.1"/>
    </source>
</evidence>
<name>A0AAX4JTH2_9TREE</name>
<feature type="signal peptide" evidence="1">
    <location>
        <begin position="1"/>
        <end position="22"/>
    </location>
</feature>
<protein>
    <submittedName>
        <fullName evidence="2">Uncharacterized protein</fullName>
    </submittedName>
</protein>
<organism evidence="2 3">
    <name type="scientific">Kwoniella dendrophila CBS 6074</name>
    <dbReference type="NCBI Taxonomy" id="1295534"/>
    <lineage>
        <taxon>Eukaryota</taxon>
        <taxon>Fungi</taxon>
        <taxon>Dikarya</taxon>
        <taxon>Basidiomycota</taxon>
        <taxon>Agaricomycotina</taxon>
        <taxon>Tremellomycetes</taxon>
        <taxon>Tremellales</taxon>
        <taxon>Cryptococcaceae</taxon>
        <taxon>Kwoniella</taxon>
    </lineage>
</organism>
<dbReference type="RefSeq" id="XP_066074618.1">
    <property type="nucleotide sequence ID" value="XM_066218521.1"/>
</dbReference>
<sequence>MVQLTTLITCLAPIALLPSVLAASGTVKVTASDSTIRSGVGGVTSQSFTFDDSKHEDSFNWVGTGSDLKNGWSQECSVSADVGFTGKVEFQIRNQPAGFVGPRDSGAHISCTCTTNCDGAPYVNSAQLGF</sequence>
<accession>A0AAX4JTH2</accession>
<keyword evidence="3" id="KW-1185">Reference proteome</keyword>
<dbReference type="GeneID" id="91093424"/>
<dbReference type="Proteomes" id="UP001355207">
    <property type="component" value="Chromosome 3"/>
</dbReference>
<dbReference type="EMBL" id="CP144100">
    <property type="protein sequence ID" value="WWC87855.1"/>
    <property type="molecule type" value="Genomic_DNA"/>
</dbReference>